<dbReference type="GO" id="GO:0019251">
    <property type="term" value="P:anaerobic cobalamin biosynthetic process"/>
    <property type="evidence" value="ECO:0007669"/>
    <property type="project" value="InterPro"/>
</dbReference>
<keyword evidence="4" id="KW-1185">Reference proteome</keyword>
<dbReference type="SUPFAM" id="SSF53800">
    <property type="entry name" value="Chelatase"/>
    <property type="match status" value="1"/>
</dbReference>
<protein>
    <submittedName>
        <fullName evidence="3">Anaerobic cobaltochelatase</fullName>
    </submittedName>
</protein>
<dbReference type="Proteomes" id="UP000184404">
    <property type="component" value="Unassembled WGS sequence"/>
</dbReference>
<dbReference type="GO" id="GO:0046872">
    <property type="term" value="F:metal ion binding"/>
    <property type="evidence" value="ECO:0007669"/>
    <property type="project" value="UniProtKB-KW"/>
</dbReference>
<keyword evidence="2" id="KW-0479">Metal-binding</keyword>
<name>A0A1M4UU06_9FIRM</name>
<dbReference type="Pfam" id="PF06180">
    <property type="entry name" value="CbiK"/>
    <property type="match status" value="1"/>
</dbReference>
<feature type="binding site" evidence="2">
    <location>
        <position position="224"/>
    </location>
    <ligand>
        <name>Co(2+)</name>
        <dbReference type="ChEBI" id="CHEBI:48828"/>
    </ligand>
</feature>
<dbReference type="GO" id="GO:0016852">
    <property type="term" value="F:sirohydrochlorin cobaltochelatase activity"/>
    <property type="evidence" value="ECO:0007669"/>
    <property type="project" value="InterPro"/>
</dbReference>
<feature type="active site" description="Proton acceptor" evidence="1">
    <location>
        <position position="193"/>
    </location>
</feature>
<dbReference type="InterPro" id="IPR010388">
    <property type="entry name" value="Anaerobic_Co-chelatase"/>
</dbReference>
<organism evidence="3 4">
    <name type="scientific">Schwartzia succinivorans DSM 10502</name>
    <dbReference type="NCBI Taxonomy" id="1123243"/>
    <lineage>
        <taxon>Bacteria</taxon>
        <taxon>Bacillati</taxon>
        <taxon>Bacillota</taxon>
        <taxon>Negativicutes</taxon>
        <taxon>Selenomonadales</taxon>
        <taxon>Selenomonadaceae</taxon>
        <taxon>Schwartzia</taxon>
    </lineage>
</organism>
<dbReference type="STRING" id="1123243.SAMN02745190_00779"/>
<sequence length="314" mass="35615">MQGNCHAKYIMHPEVRNVTMALRHATQIGVLCYDTPELQGLPDKDAILVMSFGTTVTDARRTTIEKTVEDIQQNHPDVKVVLAFTSNIVIERIAEREGKRYPLPEEALHALKAEGYTRVAMTTLDLFPGIEYTYDTSVFHLYKAEFKRATMGTPLIYWMGQHGRRDDAMDFVKAVETQFPEREPHGGVLLMAHGSPHPSNAFYDTIQSRLMQLGFRNVYVYTVEGRPNLSDVVPYLKRAGVQKITLMPLMMVAGTHVKKDMMADNPKSHKVQLEAAGFEVNPYLKGLGENEAVRRMYVERADEAYEYLKDSGKK</sequence>
<dbReference type="AlphaFoldDB" id="A0A1M4UU06"/>
<evidence type="ECO:0000313" key="3">
    <source>
        <dbReference type="EMBL" id="SHE60080.1"/>
    </source>
</evidence>
<dbReference type="PANTHER" id="PTHR33542:SF3">
    <property type="entry name" value="SIROHYDROCHLORIN FERROCHELATASE, CHLOROPLASTIC"/>
    <property type="match status" value="1"/>
</dbReference>
<accession>A0A1M4UU06</accession>
<feature type="binding site" evidence="2">
    <location>
        <position position="256"/>
    </location>
    <ligand>
        <name>Co(2+)</name>
        <dbReference type="ChEBI" id="CHEBI:48828"/>
    </ligand>
</feature>
<dbReference type="Gene3D" id="3.40.50.1400">
    <property type="match status" value="2"/>
</dbReference>
<reference evidence="3 4" key="1">
    <citation type="submission" date="2016-11" db="EMBL/GenBank/DDBJ databases">
        <authorList>
            <person name="Jaros S."/>
            <person name="Januszkiewicz K."/>
            <person name="Wedrychowicz H."/>
        </authorList>
    </citation>
    <scope>NUCLEOTIDE SEQUENCE [LARGE SCALE GENOMIC DNA]</scope>
    <source>
        <strain evidence="3 4">DSM 10502</strain>
    </source>
</reference>
<gene>
    <name evidence="3" type="ORF">SAMN02745190_00779</name>
</gene>
<keyword evidence="2" id="KW-0170">Cobalt</keyword>
<feature type="binding site" evidence="2">
    <location>
        <position position="193"/>
    </location>
    <ligand>
        <name>Co(2+)</name>
        <dbReference type="ChEBI" id="CHEBI:48828"/>
    </ligand>
</feature>
<dbReference type="InterPro" id="IPR050963">
    <property type="entry name" value="Sirohydro_Cobaltochel/CbiX"/>
</dbReference>
<dbReference type="PIRSF" id="PIRSF033579">
    <property type="entry name" value="Anaer_Co_chel"/>
    <property type="match status" value="1"/>
</dbReference>
<dbReference type="PANTHER" id="PTHR33542">
    <property type="entry name" value="SIROHYDROCHLORIN FERROCHELATASE, CHLOROPLASTIC"/>
    <property type="match status" value="1"/>
</dbReference>
<proteinExistence type="predicted"/>
<dbReference type="EMBL" id="FQUG01000003">
    <property type="protein sequence ID" value="SHE60080.1"/>
    <property type="molecule type" value="Genomic_DNA"/>
</dbReference>
<dbReference type="CDD" id="cd03413">
    <property type="entry name" value="CbiK_C"/>
    <property type="match status" value="1"/>
</dbReference>
<evidence type="ECO:0000313" key="4">
    <source>
        <dbReference type="Proteomes" id="UP000184404"/>
    </source>
</evidence>
<evidence type="ECO:0000256" key="2">
    <source>
        <dbReference type="PIRSR" id="PIRSR033579-3"/>
    </source>
</evidence>
<evidence type="ECO:0000256" key="1">
    <source>
        <dbReference type="PIRSR" id="PIRSR033579-1"/>
    </source>
</evidence>